<keyword evidence="2" id="KW-0479">Metal-binding</keyword>
<feature type="binding site" evidence="2">
    <location>
        <position position="203"/>
    </location>
    <ligand>
        <name>Co(2+)</name>
        <dbReference type="ChEBI" id="CHEBI:48828"/>
    </ligand>
</feature>
<gene>
    <name evidence="3" type="ORF">DSCW_15830</name>
</gene>
<evidence type="ECO:0000256" key="2">
    <source>
        <dbReference type="PIRSR" id="PIRSR033579-3"/>
    </source>
</evidence>
<protein>
    <submittedName>
        <fullName evidence="3">Uncharacterized protein</fullName>
    </submittedName>
</protein>
<feature type="binding site" evidence="2">
    <location>
        <position position="141"/>
    </location>
    <ligand>
        <name>Co(2+)</name>
        <dbReference type="ChEBI" id="CHEBI:48828"/>
    </ligand>
</feature>
<dbReference type="OrthoDB" id="9770331at2"/>
<dbReference type="Proteomes" id="UP000427769">
    <property type="component" value="Chromosome"/>
</dbReference>
<evidence type="ECO:0000313" key="3">
    <source>
        <dbReference type="EMBL" id="BBO74166.1"/>
    </source>
</evidence>
<evidence type="ECO:0000313" key="4">
    <source>
        <dbReference type="Proteomes" id="UP000427769"/>
    </source>
</evidence>
<reference evidence="3 4" key="1">
    <citation type="submission" date="2019-11" db="EMBL/GenBank/DDBJ databases">
        <title>Comparative genomics of hydrocarbon-degrading Desulfosarcina strains.</title>
        <authorList>
            <person name="Watanabe M."/>
            <person name="Kojima H."/>
            <person name="Fukui M."/>
        </authorList>
    </citation>
    <scope>NUCLEOTIDE SEQUENCE [LARGE SCALE GENOMIC DNA]</scope>
    <source>
        <strain evidence="3 4">PP31</strain>
    </source>
</reference>
<proteinExistence type="predicted"/>
<dbReference type="PIRSF" id="PIRSF033579">
    <property type="entry name" value="Anaer_Co_chel"/>
    <property type="match status" value="1"/>
</dbReference>
<dbReference type="Pfam" id="PF06180">
    <property type="entry name" value="CbiK"/>
    <property type="match status" value="1"/>
</dbReference>
<dbReference type="EMBL" id="AP021875">
    <property type="protein sequence ID" value="BBO74166.1"/>
    <property type="molecule type" value="Genomic_DNA"/>
</dbReference>
<feature type="binding site" evidence="2">
    <location>
        <position position="171"/>
    </location>
    <ligand>
        <name>Co(2+)</name>
        <dbReference type="ChEBI" id="CHEBI:48828"/>
    </ligand>
</feature>
<dbReference type="InterPro" id="IPR010388">
    <property type="entry name" value="Anaerobic_Co-chelatase"/>
</dbReference>
<sequence length="261" mass="28564">MSHCTPIVLAAFGTTSRAMDTYSHIDRTVRAAFPEHPVYWAYMSRMVSSHMNTKRRANMKTPQQVLAELKQQGHSWAVVQSLHLIWGHEFFRLVDAVKESAVRTSMGLPLLTSPKDYRAVAAAILSNRPMENGGTIVLVGHGTDHPAWSAYPALAEILRSTDANIHVATVEGESETARTVDAVARSGVKKVHLMPLMLVAGVHLQEDIAGEEDSWKQAFEEAGLAVSVDGYGMGKAPAIVDIFLRHIRDALAIIPDNAFSD</sequence>
<dbReference type="KEGG" id="dwd:DSCW_15830"/>
<dbReference type="GO" id="GO:0016852">
    <property type="term" value="F:sirohydrochlorin cobaltochelatase activity"/>
    <property type="evidence" value="ECO:0007669"/>
    <property type="project" value="InterPro"/>
</dbReference>
<dbReference type="SUPFAM" id="SSF53800">
    <property type="entry name" value="Chelatase"/>
    <property type="match status" value="1"/>
</dbReference>
<dbReference type="RefSeq" id="WP_155303216.1">
    <property type="nucleotide sequence ID" value="NZ_AP021875.1"/>
</dbReference>
<feature type="active site" description="Proton acceptor" evidence="1">
    <location>
        <position position="141"/>
    </location>
</feature>
<keyword evidence="2" id="KW-0170">Cobalt</keyword>
<dbReference type="AlphaFoldDB" id="A0A5K7YXS7"/>
<name>A0A5K7YXS7_9BACT</name>
<dbReference type="GO" id="GO:0019251">
    <property type="term" value="P:anaerobic cobalamin biosynthetic process"/>
    <property type="evidence" value="ECO:0007669"/>
    <property type="project" value="InterPro"/>
</dbReference>
<keyword evidence="4" id="KW-1185">Reference proteome</keyword>
<dbReference type="GO" id="GO:0046872">
    <property type="term" value="F:metal ion binding"/>
    <property type="evidence" value="ECO:0007669"/>
    <property type="project" value="UniProtKB-KW"/>
</dbReference>
<accession>A0A5K7YXS7</accession>
<dbReference type="Gene3D" id="3.40.50.1400">
    <property type="match status" value="2"/>
</dbReference>
<organism evidence="3 4">
    <name type="scientific">Desulfosarcina widdelii</name>
    <dbReference type="NCBI Taxonomy" id="947919"/>
    <lineage>
        <taxon>Bacteria</taxon>
        <taxon>Pseudomonadati</taxon>
        <taxon>Thermodesulfobacteriota</taxon>
        <taxon>Desulfobacteria</taxon>
        <taxon>Desulfobacterales</taxon>
        <taxon>Desulfosarcinaceae</taxon>
        <taxon>Desulfosarcina</taxon>
    </lineage>
</organism>
<evidence type="ECO:0000256" key="1">
    <source>
        <dbReference type="PIRSR" id="PIRSR033579-1"/>
    </source>
</evidence>